<proteinExistence type="predicted"/>
<dbReference type="AlphaFoldDB" id="A0A426YHG9"/>
<dbReference type="EMBL" id="AMZH03012391">
    <property type="protein sequence ID" value="RRT51110.1"/>
    <property type="molecule type" value="Genomic_DNA"/>
</dbReference>
<evidence type="ECO:0000313" key="3">
    <source>
        <dbReference type="Proteomes" id="UP000287651"/>
    </source>
</evidence>
<protein>
    <submittedName>
        <fullName evidence="2">Uncharacterized protein</fullName>
    </submittedName>
</protein>
<evidence type="ECO:0000256" key="1">
    <source>
        <dbReference type="SAM" id="MobiDB-lite"/>
    </source>
</evidence>
<feature type="region of interest" description="Disordered" evidence="1">
    <location>
        <begin position="1"/>
        <end position="22"/>
    </location>
</feature>
<accession>A0A426YHG9</accession>
<reference evidence="2 3" key="1">
    <citation type="journal article" date="2014" name="Agronomy (Basel)">
        <title>A Draft Genome Sequence for Ensete ventricosum, the Drought-Tolerant Tree Against Hunger.</title>
        <authorList>
            <person name="Harrison J."/>
            <person name="Moore K.A."/>
            <person name="Paszkiewicz K."/>
            <person name="Jones T."/>
            <person name="Grant M."/>
            <person name="Ambacheew D."/>
            <person name="Muzemil S."/>
            <person name="Studholme D.J."/>
        </authorList>
    </citation>
    <scope>NUCLEOTIDE SEQUENCE [LARGE SCALE GENOMIC DNA]</scope>
</reference>
<sequence length="147" mass="16859">MPSTRLPRAYRSPWSTQHGHERSPPALLSFRLQACLSSPPFNYSTTPWMSPRITSTRLRPWYFKHIGHHCSTFDVAVAELWQSNTRAIRLDYNTDMHVLLLQHSPPVVVGAPDGRRLLWQLLRPSGCLCPVWQGHDGKAHRCHEVMG</sequence>
<organism evidence="2 3">
    <name type="scientific">Ensete ventricosum</name>
    <name type="common">Abyssinian banana</name>
    <name type="synonym">Musa ensete</name>
    <dbReference type="NCBI Taxonomy" id="4639"/>
    <lineage>
        <taxon>Eukaryota</taxon>
        <taxon>Viridiplantae</taxon>
        <taxon>Streptophyta</taxon>
        <taxon>Embryophyta</taxon>
        <taxon>Tracheophyta</taxon>
        <taxon>Spermatophyta</taxon>
        <taxon>Magnoliopsida</taxon>
        <taxon>Liliopsida</taxon>
        <taxon>Zingiberales</taxon>
        <taxon>Musaceae</taxon>
        <taxon>Ensete</taxon>
    </lineage>
</organism>
<comment type="caution">
    <text evidence="2">The sequence shown here is derived from an EMBL/GenBank/DDBJ whole genome shotgun (WGS) entry which is preliminary data.</text>
</comment>
<name>A0A426YHG9_ENSVE</name>
<evidence type="ECO:0000313" key="2">
    <source>
        <dbReference type="EMBL" id="RRT51110.1"/>
    </source>
</evidence>
<gene>
    <name evidence="2" type="ORF">B296_00040208</name>
</gene>
<dbReference type="Proteomes" id="UP000287651">
    <property type="component" value="Unassembled WGS sequence"/>
</dbReference>